<evidence type="ECO:0000256" key="1">
    <source>
        <dbReference type="SAM" id="MobiDB-lite"/>
    </source>
</evidence>
<feature type="compositionally biased region" description="Low complexity" evidence="1">
    <location>
        <begin position="1"/>
        <end position="18"/>
    </location>
</feature>
<evidence type="ECO:0000313" key="4">
    <source>
        <dbReference type="Proteomes" id="UP000054408"/>
    </source>
</evidence>
<keyword evidence="2" id="KW-1133">Transmembrane helix</keyword>
<feature type="region of interest" description="Disordered" evidence="1">
    <location>
        <begin position="1"/>
        <end position="41"/>
    </location>
</feature>
<keyword evidence="2" id="KW-0812">Transmembrane</keyword>
<feature type="transmembrane region" description="Helical" evidence="2">
    <location>
        <begin position="142"/>
        <end position="161"/>
    </location>
</feature>
<dbReference type="EMBL" id="GL349472">
    <property type="protein sequence ID" value="KNC52337.1"/>
    <property type="molecule type" value="Genomic_DNA"/>
</dbReference>
<feature type="transmembrane region" description="Helical" evidence="2">
    <location>
        <begin position="401"/>
        <end position="420"/>
    </location>
</feature>
<feature type="transmembrane region" description="Helical" evidence="2">
    <location>
        <begin position="299"/>
        <end position="322"/>
    </location>
</feature>
<feature type="transmembrane region" description="Helical" evidence="2">
    <location>
        <begin position="334"/>
        <end position="354"/>
    </location>
</feature>
<evidence type="ECO:0000256" key="2">
    <source>
        <dbReference type="SAM" id="Phobius"/>
    </source>
</evidence>
<organism evidence="3 4">
    <name type="scientific">Thecamonas trahens ATCC 50062</name>
    <dbReference type="NCBI Taxonomy" id="461836"/>
    <lineage>
        <taxon>Eukaryota</taxon>
        <taxon>Apusozoa</taxon>
        <taxon>Apusomonadida</taxon>
        <taxon>Apusomonadidae</taxon>
        <taxon>Thecamonas</taxon>
    </lineage>
</organism>
<proteinExistence type="predicted"/>
<name>A0A0L0DJ52_THETB</name>
<dbReference type="RefSeq" id="XP_013755387.1">
    <property type="nucleotide sequence ID" value="XM_013899933.1"/>
</dbReference>
<accession>A0A0L0DJ52</accession>
<evidence type="ECO:0000313" key="3">
    <source>
        <dbReference type="EMBL" id="KNC52337.1"/>
    </source>
</evidence>
<keyword evidence="4" id="KW-1185">Reference proteome</keyword>
<dbReference type="GeneID" id="25567027"/>
<dbReference type="Proteomes" id="UP000054408">
    <property type="component" value="Unassembled WGS sequence"/>
</dbReference>
<feature type="transmembrane region" description="Helical" evidence="2">
    <location>
        <begin position="96"/>
        <end position="122"/>
    </location>
</feature>
<feature type="transmembrane region" description="Helical" evidence="2">
    <location>
        <begin position="366"/>
        <end position="386"/>
    </location>
</feature>
<sequence>MSSASAYSDYSPSSADAPIVLDDHKDDEVSSSRDDPNAGSVSDVSLASGDLISDNGPPHVALLPARMNSDGELVAVAPMARGSSARSLTLLQPMAGWLAFCGYAPGGGIVGTGWAFLVWAMVVTHAVVMFSLTVYPMRLTESTLSGLAILALAPVITLPTFNRYMRSGVLEDEVATCKYVHQYSGRAVRQLALGHTLAAMAVSLFLVVGWNVTLGLALDGQGFGGGKSDALYWVELVTSIFAIPAMVTPLAMLSLVCNLHRLQCLSFIGRLTDADMHIPSALRLHQAIRRSIKASSRLFTRWVFPAALICAVSLTYQIYGYLLSHSSSRQYNGIYHIIAVTLILVVILGATTSVTRAAHNVRHATAELYAVSFGSAADISRFMVYLNNTDLAFRIFAVPMYPAYNSLVIVGFSAVVGGVVRQATI</sequence>
<protein>
    <submittedName>
        <fullName evidence="3">Uncharacterized protein</fullName>
    </submittedName>
</protein>
<feature type="transmembrane region" description="Helical" evidence="2">
    <location>
        <begin position="230"/>
        <end position="253"/>
    </location>
</feature>
<gene>
    <name evidence="3" type="ORF">AMSG_08306</name>
</gene>
<keyword evidence="2" id="KW-0472">Membrane</keyword>
<feature type="transmembrane region" description="Helical" evidence="2">
    <location>
        <begin position="191"/>
        <end position="210"/>
    </location>
</feature>
<feature type="compositionally biased region" description="Basic and acidic residues" evidence="1">
    <location>
        <begin position="21"/>
        <end position="36"/>
    </location>
</feature>
<dbReference type="AlphaFoldDB" id="A0A0L0DJ52"/>
<reference evidence="3 4" key="1">
    <citation type="submission" date="2010-05" db="EMBL/GenBank/DDBJ databases">
        <title>The Genome Sequence of Thecamonas trahens ATCC 50062.</title>
        <authorList>
            <consortium name="The Broad Institute Genome Sequencing Platform"/>
            <person name="Russ C."/>
            <person name="Cuomo C."/>
            <person name="Shea T."/>
            <person name="Young S.K."/>
            <person name="Zeng Q."/>
            <person name="Koehrsen M."/>
            <person name="Haas B."/>
            <person name="Borodovsky M."/>
            <person name="Guigo R."/>
            <person name="Alvarado L."/>
            <person name="Berlin A."/>
            <person name="Bochicchio J."/>
            <person name="Borenstein D."/>
            <person name="Chapman S."/>
            <person name="Chen Z."/>
            <person name="Freedman E."/>
            <person name="Gellesch M."/>
            <person name="Goldberg J."/>
            <person name="Griggs A."/>
            <person name="Gujja S."/>
            <person name="Heilman E."/>
            <person name="Heiman D."/>
            <person name="Hepburn T."/>
            <person name="Howarth C."/>
            <person name="Jen D."/>
            <person name="Larson L."/>
            <person name="Mehta T."/>
            <person name="Park D."/>
            <person name="Pearson M."/>
            <person name="Roberts A."/>
            <person name="Saif S."/>
            <person name="Shenoy N."/>
            <person name="Sisk P."/>
            <person name="Stolte C."/>
            <person name="Sykes S."/>
            <person name="Thomson T."/>
            <person name="Walk T."/>
            <person name="White J."/>
            <person name="Yandava C."/>
            <person name="Burger G."/>
            <person name="Gray M.W."/>
            <person name="Holland P.W.H."/>
            <person name="King N."/>
            <person name="Lang F.B.F."/>
            <person name="Roger A.J."/>
            <person name="Ruiz-Trillo I."/>
            <person name="Lander E."/>
            <person name="Nusbaum C."/>
        </authorList>
    </citation>
    <scope>NUCLEOTIDE SEQUENCE [LARGE SCALE GENOMIC DNA]</scope>
    <source>
        <strain evidence="3 4">ATCC 50062</strain>
    </source>
</reference>